<reference evidence="8 9" key="1">
    <citation type="submission" date="2016-10" db="EMBL/GenBank/DDBJ databases">
        <authorList>
            <person name="de Groot N.N."/>
        </authorList>
    </citation>
    <scope>NUCLEOTIDE SEQUENCE [LARGE SCALE GENOMIC DNA]</scope>
    <source>
        <strain evidence="8 9">DSM 44892</strain>
    </source>
</reference>
<keyword evidence="6" id="KW-0472">Membrane</keyword>
<dbReference type="PANTHER" id="PTHR42718">
    <property type="entry name" value="MAJOR FACILITATOR SUPERFAMILY MULTIDRUG TRANSPORTER MFSC"/>
    <property type="match status" value="1"/>
</dbReference>
<keyword evidence="4" id="KW-0812">Transmembrane</keyword>
<dbReference type="Gene3D" id="1.20.1720.10">
    <property type="entry name" value="Multidrug resistance protein D"/>
    <property type="match status" value="1"/>
</dbReference>
<protein>
    <submittedName>
        <fullName evidence="8">MFS transporter, DHA2 family, multidrug resistance protein</fullName>
    </submittedName>
</protein>
<dbReference type="CDD" id="cd17321">
    <property type="entry name" value="MFS_MMR_MDR_like"/>
    <property type="match status" value="1"/>
</dbReference>
<dbReference type="GO" id="GO:0005886">
    <property type="term" value="C:plasma membrane"/>
    <property type="evidence" value="ECO:0007669"/>
    <property type="project" value="UniProtKB-SubCell"/>
</dbReference>
<dbReference type="Pfam" id="PF07690">
    <property type="entry name" value="MFS_1"/>
    <property type="match status" value="1"/>
</dbReference>
<name>A0A1G8EZQ4_9NOCA</name>
<dbReference type="AlphaFoldDB" id="A0A1G8EZQ4"/>
<dbReference type="Gene3D" id="1.20.1250.20">
    <property type="entry name" value="MFS general substrate transporter like domains"/>
    <property type="match status" value="1"/>
</dbReference>
<proteinExistence type="predicted"/>
<evidence type="ECO:0000256" key="3">
    <source>
        <dbReference type="ARBA" id="ARBA00022475"/>
    </source>
</evidence>
<dbReference type="Proteomes" id="UP000183263">
    <property type="component" value="Unassembled WGS sequence"/>
</dbReference>
<dbReference type="InterPro" id="IPR020846">
    <property type="entry name" value="MFS_dom"/>
</dbReference>
<accession>A0A1G8EZQ4</accession>
<keyword evidence="3" id="KW-1003">Cell membrane</keyword>
<keyword evidence="9" id="KW-1185">Reference proteome</keyword>
<organism evidence="8 9">
    <name type="scientific">Rhodococcus triatomae</name>
    <dbReference type="NCBI Taxonomy" id="300028"/>
    <lineage>
        <taxon>Bacteria</taxon>
        <taxon>Bacillati</taxon>
        <taxon>Actinomycetota</taxon>
        <taxon>Actinomycetes</taxon>
        <taxon>Mycobacteriales</taxon>
        <taxon>Nocardiaceae</taxon>
        <taxon>Rhodococcus</taxon>
    </lineage>
</organism>
<dbReference type="SUPFAM" id="SSF103473">
    <property type="entry name" value="MFS general substrate transporter"/>
    <property type="match status" value="1"/>
</dbReference>
<evidence type="ECO:0000313" key="9">
    <source>
        <dbReference type="Proteomes" id="UP000183263"/>
    </source>
</evidence>
<comment type="subcellular location">
    <subcellularLocation>
        <location evidence="1">Cell membrane</location>
        <topology evidence="1">Multi-pass membrane protein</topology>
    </subcellularLocation>
</comment>
<dbReference type="OrthoDB" id="9781469at2"/>
<dbReference type="PROSITE" id="PS50850">
    <property type="entry name" value="MFS"/>
    <property type="match status" value="1"/>
</dbReference>
<sequence>MSEQTIHRGPRDAAGPREWVGLAVLALPTLVLALDMSVLYLAAPALAADLQPSSTQQLWIIDIYGFMIAGFLITMGSLGDRIGRRRLLMIGALVFVVASIVAAFSTSGAMLIATRALLGIAGATLMPSTLALISNMFAQPRQRTVAISIWISCFMSGMALGPIVGGLLLETFWWGSVFLLAVPVMALLLVTAPLLLPEYRATRAVRLDLPSVVLSLATILPFVYGLKQIAAYGPSTVAVGSMAAAAALAVIFVRRQRILDDPLVDLGLFANRAFTTALLAILISTAAGGGLYLLATQYLQLVEGLSPLAAGLWLIPTGVASVAGALAAPRLAARFSAAGVVAAGLLGAVAGYVMLAAAQPGAGLALVVAGIALVFFGGGPISALGTDLVVGSVPPAKAGSAASMSETGTELGISLGVALLGSLGAAVYRSRIDLPDGLSAEAAGRADDSLTGATEIARDLPAPTASELIDSAQDALTAGLNLAALVAAAVIGILALVTAIMLRERPAHAVASSSHSETDDAR</sequence>
<evidence type="ECO:0000259" key="7">
    <source>
        <dbReference type="PROSITE" id="PS50850"/>
    </source>
</evidence>
<evidence type="ECO:0000256" key="2">
    <source>
        <dbReference type="ARBA" id="ARBA00022448"/>
    </source>
</evidence>
<dbReference type="RefSeq" id="WP_072736659.1">
    <property type="nucleotide sequence ID" value="NZ_CP048813.1"/>
</dbReference>
<evidence type="ECO:0000256" key="4">
    <source>
        <dbReference type="ARBA" id="ARBA00022692"/>
    </source>
</evidence>
<evidence type="ECO:0000256" key="5">
    <source>
        <dbReference type="ARBA" id="ARBA00022989"/>
    </source>
</evidence>
<dbReference type="InterPro" id="IPR036259">
    <property type="entry name" value="MFS_trans_sf"/>
</dbReference>
<dbReference type="EMBL" id="FNDN01000003">
    <property type="protein sequence ID" value="SDH75317.1"/>
    <property type="molecule type" value="Genomic_DNA"/>
</dbReference>
<keyword evidence="2" id="KW-0813">Transport</keyword>
<evidence type="ECO:0000313" key="8">
    <source>
        <dbReference type="EMBL" id="SDH75317.1"/>
    </source>
</evidence>
<evidence type="ECO:0000256" key="1">
    <source>
        <dbReference type="ARBA" id="ARBA00004651"/>
    </source>
</evidence>
<keyword evidence="5" id="KW-1133">Transmembrane helix</keyword>
<gene>
    <name evidence="8" type="ORF">SAMN05444695_103116</name>
</gene>
<dbReference type="PANTHER" id="PTHR42718:SF47">
    <property type="entry name" value="METHYL VIOLOGEN RESISTANCE PROTEIN SMVA"/>
    <property type="match status" value="1"/>
</dbReference>
<dbReference type="GO" id="GO:0022857">
    <property type="term" value="F:transmembrane transporter activity"/>
    <property type="evidence" value="ECO:0007669"/>
    <property type="project" value="InterPro"/>
</dbReference>
<evidence type="ECO:0000256" key="6">
    <source>
        <dbReference type="ARBA" id="ARBA00023136"/>
    </source>
</evidence>
<dbReference type="InterPro" id="IPR011701">
    <property type="entry name" value="MFS"/>
</dbReference>
<feature type="domain" description="Major facilitator superfamily (MFS) profile" evidence="7">
    <location>
        <begin position="21"/>
        <end position="507"/>
    </location>
</feature>